<keyword evidence="1" id="KW-1133">Transmembrane helix</keyword>
<name>A0A455UCJ2_9GAMM</name>
<proteinExistence type="predicted"/>
<dbReference type="Gene3D" id="6.20.270.20">
    <property type="entry name" value="LapD/MoxY periplasmic domain"/>
    <property type="match status" value="1"/>
</dbReference>
<sequence>MELLIAAQFDTGYYRRITLRDTDGSVLIERSAEEYSGETPVWFRQLVEFDVPSGTATIQDGWRQFGTLELESQHSFAYASLWRSTLELAAWFLLAGAISLAMATVLVRGIKHPLSRVVAQAQDISARRFTTVQEPRTLELRQVTQAMNMLSANVHQMLIHEGHKLDELRRHLQHDRVTGALNRDVFMGKLSSQLSSNDARATGMLIMVRVLELETLNEQLGYADTDQLLSTLVTQLGQLDKVSVEPIIGRLNGSDFIFMLPLADDAEQVKQHVISALESSQNGA</sequence>
<dbReference type="PROSITE" id="PS50885">
    <property type="entry name" value="HAMP"/>
    <property type="match status" value="1"/>
</dbReference>
<dbReference type="AlphaFoldDB" id="A0A455UCJ2"/>
<dbReference type="PROSITE" id="PS50887">
    <property type="entry name" value="GGDEF"/>
    <property type="match status" value="1"/>
</dbReference>
<evidence type="ECO:0000259" key="2">
    <source>
        <dbReference type="PROSITE" id="PS50885"/>
    </source>
</evidence>
<gene>
    <name evidence="4" type="ORF">HSBAA_43190</name>
</gene>
<reference evidence="4 5" key="1">
    <citation type="journal article" date="2019" name="Microbiol. Resour. Announc.">
        <title>Complete Genome Sequence of Halomonas sulfidaeris Strain Esulfide1 Isolated from a Metal Sulfide Rock at a Depth of 2,200 Meters, Obtained Using Nanopore Sequencing.</title>
        <authorList>
            <person name="Saito M."/>
            <person name="Nishigata A."/>
            <person name="Galipon J."/>
            <person name="Arakawa K."/>
        </authorList>
    </citation>
    <scope>NUCLEOTIDE SEQUENCE [LARGE SCALE GENOMIC DNA]</scope>
    <source>
        <strain evidence="4 5">ATCC BAA-803</strain>
    </source>
</reference>
<keyword evidence="1" id="KW-0472">Membrane</keyword>
<feature type="domain" description="GGDEF" evidence="3">
    <location>
        <begin position="201"/>
        <end position="284"/>
    </location>
</feature>
<organism evidence="4 5">
    <name type="scientific">Vreelandella sulfidaeris</name>
    <dbReference type="NCBI Taxonomy" id="115553"/>
    <lineage>
        <taxon>Bacteria</taxon>
        <taxon>Pseudomonadati</taxon>
        <taxon>Pseudomonadota</taxon>
        <taxon>Gammaproteobacteria</taxon>
        <taxon>Oceanospirillales</taxon>
        <taxon>Halomonadaceae</taxon>
        <taxon>Vreelandella</taxon>
    </lineage>
</organism>
<dbReference type="Pfam" id="PF16448">
    <property type="entry name" value="LapD_MoxY_N"/>
    <property type="match status" value="1"/>
</dbReference>
<dbReference type="GO" id="GO:0016020">
    <property type="term" value="C:membrane"/>
    <property type="evidence" value="ECO:0007669"/>
    <property type="project" value="InterPro"/>
</dbReference>
<dbReference type="InterPro" id="IPR043128">
    <property type="entry name" value="Rev_trsase/Diguanyl_cyclase"/>
</dbReference>
<dbReference type="InterPro" id="IPR042461">
    <property type="entry name" value="LapD_MoxY_peri_C"/>
</dbReference>
<dbReference type="InterPro" id="IPR000160">
    <property type="entry name" value="GGDEF_dom"/>
</dbReference>
<evidence type="ECO:0000313" key="4">
    <source>
        <dbReference type="EMBL" id="BBI63013.1"/>
    </source>
</evidence>
<dbReference type="EMBL" id="AP019514">
    <property type="protein sequence ID" value="BBI63013.1"/>
    <property type="molecule type" value="Genomic_DNA"/>
</dbReference>
<dbReference type="SUPFAM" id="SSF55073">
    <property type="entry name" value="Nucleotide cyclase"/>
    <property type="match status" value="1"/>
</dbReference>
<dbReference type="Gene3D" id="3.30.110.200">
    <property type="match status" value="1"/>
</dbReference>
<feature type="transmembrane region" description="Helical" evidence="1">
    <location>
        <begin position="88"/>
        <end position="107"/>
    </location>
</feature>
<dbReference type="Proteomes" id="UP000320231">
    <property type="component" value="Chromosome"/>
</dbReference>
<accession>A0A455UCJ2</accession>
<dbReference type="InterPro" id="IPR029787">
    <property type="entry name" value="Nucleotide_cyclase"/>
</dbReference>
<dbReference type="InterPro" id="IPR032244">
    <property type="entry name" value="LapD_MoxY_N"/>
</dbReference>
<evidence type="ECO:0000259" key="3">
    <source>
        <dbReference type="PROSITE" id="PS50887"/>
    </source>
</evidence>
<dbReference type="KEGG" id="hsr:HSBAA_43190"/>
<evidence type="ECO:0008006" key="6">
    <source>
        <dbReference type="Google" id="ProtNLM"/>
    </source>
</evidence>
<dbReference type="Gene3D" id="3.30.70.270">
    <property type="match status" value="1"/>
</dbReference>
<evidence type="ECO:0000256" key="1">
    <source>
        <dbReference type="SAM" id="Phobius"/>
    </source>
</evidence>
<keyword evidence="1" id="KW-0812">Transmembrane</keyword>
<dbReference type="GO" id="GO:0007165">
    <property type="term" value="P:signal transduction"/>
    <property type="evidence" value="ECO:0007669"/>
    <property type="project" value="InterPro"/>
</dbReference>
<dbReference type="InterPro" id="IPR003660">
    <property type="entry name" value="HAMP_dom"/>
</dbReference>
<evidence type="ECO:0000313" key="5">
    <source>
        <dbReference type="Proteomes" id="UP000320231"/>
    </source>
</evidence>
<protein>
    <recommendedName>
        <fullName evidence="6">GGDEF domain-containing protein</fullName>
    </recommendedName>
</protein>
<dbReference type="Pfam" id="PF00990">
    <property type="entry name" value="GGDEF"/>
    <property type="match status" value="1"/>
</dbReference>
<feature type="domain" description="HAMP" evidence="2">
    <location>
        <begin position="108"/>
        <end position="159"/>
    </location>
</feature>